<dbReference type="SUPFAM" id="SSF56235">
    <property type="entry name" value="N-terminal nucleophile aminohydrolases (Ntn hydrolases)"/>
    <property type="match status" value="1"/>
</dbReference>
<keyword evidence="4" id="KW-0443">Lipid metabolism</keyword>
<accession>A0A9Q9FEX5</accession>
<comment type="pathway">
    <text evidence="1">Lipid metabolism; bile acid biosynthesis.</text>
</comment>
<evidence type="ECO:0000256" key="6">
    <source>
        <dbReference type="ARBA" id="ARBA00044804"/>
    </source>
</evidence>
<dbReference type="PANTHER" id="PTHR35527:SF2">
    <property type="entry name" value="HYDROLASE"/>
    <property type="match status" value="1"/>
</dbReference>
<sequence length="329" mass="36874">MCTALSLTAKDGSHLFGRNMDIEYSFNQSILLTPRRFDYKNRATGEMNQTKYAVIGMGTIIDEHPCYAELFNEKGLAAAGLNFPNYAHWDEKAIEGKTNIPPYDLVLWVTANFETVQEVKEALKDVVLVDVPVNEQTPIAPLHWMICDKTGESIVVEKTVNGLSVMDNKVGVLTNAPTFDWHLTNLTQYMGLTSTQPKDTTLGEQELHPLGQGLGAFSLPGDYSSPSRFVKAAFLRNNIDYANVNYSGISEFFHILNGVAMVRGAVVTPQHLNDITLYTSCMDQERGIYYYNTYTNHTISAINMHNEDLDAKEIKSFKFNDEFAVTLQN</sequence>
<keyword evidence="13" id="KW-1185">Reference proteome</keyword>
<comment type="catalytic activity">
    <reaction evidence="9">
        <text>taurodeoxycholate + H2O = deoxycholate + taurine</text>
        <dbReference type="Rhea" id="RHEA:47556"/>
        <dbReference type="ChEBI" id="CHEBI:15377"/>
        <dbReference type="ChEBI" id="CHEBI:23614"/>
        <dbReference type="ChEBI" id="CHEBI:36261"/>
        <dbReference type="ChEBI" id="CHEBI:507393"/>
    </reaction>
    <physiologicalReaction direction="left-to-right" evidence="9">
        <dbReference type="Rhea" id="RHEA:47557"/>
    </physiologicalReaction>
</comment>
<dbReference type="PANTHER" id="PTHR35527">
    <property type="entry name" value="CHOLOYLGLYCINE HYDROLASE"/>
    <property type="match status" value="1"/>
</dbReference>
<protein>
    <recommendedName>
        <fullName evidence="5">choloylglycine hydrolase</fullName>
        <ecNumber evidence="5">3.5.1.24</ecNumber>
    </recommendedName>
    <alternativeName>
        <fullName evidence="6">Bile salt hydrolase</fullName>
    </alternativeName>
    <alternativeName>
        <fullName evidence="7">Choloylglycine hydrolase</fullName>
    </alternativeName>
</protein>
<evidence type="ECO:0000256" key="9">
    <source>
        <dbReference type="ARBA" id="ARBA00048897"/>
    </source>
</evidence>
<evidence type="ECO:0000313" key="13">
    <source>
        <dbReference type="Proteomes" id="UP001058016"/>
    </source>
</evidence>
<evidence type="ECO:0000256" key="8">
    <source>
        <dbReference type="ARBA" id="ARBA00047285"/>
    </source>
</evidence>
<dbReference type="Proteomes" id="UP001058016">
    <property type="component" value="Chromosome"/>
</dbReference>
<gene>
    <name evidence="12" type="primary">bsh</name>
    <name evidence="11" type="ORF">J0J69_11500</name>
    <name evidence="12" type="ORF">J0J70_02315</name>
</gene>
<dbReference type="AlphaFoldDB" id="A0A9Q9FEX5"/>
<dbReference type="EC" id="3.5.1.24" evidence="5"/>
<dbReference type="EMBL" id="CP071250">
    <property type="protein sequence ID" value="UUF08863.1"/>
    <property type="molecule type" value="Genomic_DNA"/>
</dbReference>
<reference evidence="12 13" key="1">
    <citation type="submission" date="2021-03" db="EMBL/GenBank/DDBJ databases">
        <title>Comparative Genomics and Metabolomics in the genus Turicibacter.</title>
        <authorList>
            <person name="Maki J."/>
            <person name="Looft T."/>
        </authorList>
    </citation>
    <scope>NUCLEOTIDE SEQUENCE</scope>
    <source>
        <strain evidence="12">ISU324</strain>
        <strain evidence="11 13">MMM721</strain>
    </source>
</reference>
<evidence type="ECO:0000313" key="11">
    <source>
        <dbReference type="EMBL" id="UUF05667.1"/>
    </source>
</evidence>
<dbReference type="InterPro" id="IPR029132">
    <property type="entry name" value="CBAH/NAAA_C"/>
</dbReference>
<keyword evidence="3 12" id="KW-0378">Hydrolase</keyword>
<evidence type="ECO:0000256" key="4">
    <source>
        <dbReference type="ARBA" id="ARBA00023098"/>
    </source>
</evidence>
<dbReference type="RefSeq" id="WP_212724479.1">
    <property type="nucleotide sequence ID" value="NZ_CP071249.1"/>
</dbReference>
<evidence type="ECO:0000313" key="14">
    <source>
        <dbReference type="Proteomes" id="UP001058072"/>
    </source>
</evidence>
<dbReference type="GO" id="GO:0006629">
    <property type="term" value="P:lipid metabolic process"/>
    <property type="evidence" value="ECO:0007669"/>
    <property type="project" value="UniProtKB-KW"/>
</dbReference>
<evidence type="ECO:0000259" key="10">
    <source>
        <dbReference type="Pfam" id="PF02275"/>
    </source>
</evidence>
<dbReference type="Pfam" id="PF02275">
    <property type="entry name" value="CBAH"/>
    <property type="match status" value="1"/>
</dbReference>
<evidence type="ECO:0000313" key="12">
    <source>
        <dbReference type="EMBL" id="UUF08863.1"/>
    </source>
</evidence>
<evidence type="ECO:0000256" key="2">
    <source>
        <dbReference type="ARBA" id="ARBA00006625"/>
    </source>
</evidence>
<dbReference type="CDD" id="cd00542">
    <property type="entry name" value="Ntn_PVA"/>
    <property type="match status" value="1"/>
</dbReference>
<evidence type="ECO:0000256" key="7">
    <source>
        <dbReference type="ARBA" id="ARBA00044806"/>
    </source>
</evidence>
<dbReference type="InterPro" id="IPR029055">
    <property type="entry name" value="Ntn_hydrolases_N"/>
</dbReference>
<dbReference type="EMBL" id="CP071249">
    <property type="protein sequence ID" value="UUF05667.1"/>
    <property type="molecule type" value="Genomic_DNA"/>
</dbReference>
<dbReference type="NCBIfam" id="NF038245">
    <property type="entry name" value="bile_salt_hydro"/>
    <property type="match status" value="1"/>
</dbReference>
<proteinExistence type="inferred from homology"/>
<dbReference type="Proteomes" id="UP001058072">
    <property type="component" value="Chromosome"/>
</dbReference>
<dbReference type="InterPro" id="IPR047711">
    <property type="entry name" value="CBAH"/>
</dbReference>
<evidence type="ECO:0000256" key="3">
    <source>
        <dbReference type="ARBA" id="ARBA00022801"/>
    </source>
</evidence>
<evidence type="ECO:0000256" key="1">
    <source>
        <dbReference type="ARBA" id="ARBA00004860"/>
    </source>
</evidence>
<feature type="domain" description="Choloylglycine hydrolase/NAAA C-terminal" evidence="10">
    <location>
        <begin position="2"/>
        <end position="316"/>
    </location>
</feature>
<comment type="similarity">
    <text evidence="2">Belongs to the peptidase C59 family.</text>
</comment>
<dbReference type="Gene3D" id="3.60.60.10">
    <property type="entry name" value="Penicillin V Acylase, Chain A"/>
    <property type="match status" value="1"/>
</dbReference>
<dbReference type="GO" id="GO:0045302">
    <property type="term" value="F:choloylglycine hydrolase activity"/>
    <property type="evidence" value="ECO:0007669"/>
    <property type="project" value="UniProtKB-EC"/>
</dbReference>
<name>A0A9Q9FEX5_9FIRM</name>
<comment type="catalytic activity">
    <reaction evidence="8">
        <text>cholate + taurine = taurocholate + H2O</text>
        <dbReference type="Rhea" id="RHEA:47108"/>
        <dbReference type="ChEBI" id="CHEBI:15377"/>
        <dbReference type="ChEBI" id="CHEBI:29747"/>
        <dbReference type="ChEBI" id="CHEBI:36257"/>
        <dbReference type="ChEBI" id="CHEBI:507393"/>
    </reaction>
    <physiologicalReaction direction="right-to-left" evidence="8">
        <dbReference type="Rhea" id="RHEA:47110"/>
    </physiologicalReaction>
</comment>
<evidence type="ECO:0000256" key="5">
    <source>
        <dbReference type="ARBA" id="ARBA00044769"/>
    </source>
</evidence>
<organism evidence="12 14">
    <name type="scientific">Turicibacter bilis</name>
    <dbReference type="NCBI Taxonomy" id="2735723"/>
    <lineage>
        <taxon>Bacteria</taxon>
        <taxon>Bacillati</taxon>
        <taxon>Bacillota</taxon>
        <taxon>Erysipelotrichia</taxon>
        <taxon>Erysipelotrichales</taxon>
        <taxon>Turicibacteraceae</taxon>
        <taxon>Turicibacter</taxon>
    </lineage>
</organism>
<dbReference type="InterPro" id="IPR052193">
    <property type="entry name" value="Peptidase_C59"/>
</dbReference>